<comment type="similarity">
    <text evidence="6">Belongs to the ABC-4 integral membrane protein family.</text>
</comment>
<organism evidence="10 11">
    <name type="scientific">Candidatus Roizmanbacteria bacterium RIFCSPLOWO2_01_FULL_40_42</name>
    <dbReference type="NCBI Taxonomy" id="1802066"/>
    <lineage>
        <taxon>Bacteria</taxon>
        <taxon>Candidatus Roizmaniibacteriota</taxon>
    </lineage>
</organism>
<keyword evidence="3 7" id="KW-0812">Transmembrane</keyword>
<evidence type="ECO:0008006" key="12">
    <source>
        <dbReference type="Google" id="ProtNLM"/>
    </source>
</evidence>
<comment type="subcellular location">
    <subcellularLocation>
        <location evidence="1">Cell membrane</location>
        <topology evidence="1">Multi-pass membrane protein</topology>
    </subcellularLocation>
</comment>
<name>A0A1F7J3M6_9BACT</name>
<protein>
    <recommendedName>
        <fullName evidence="12">Multidrug ABC transporter substrate-binding protein</fullName>
    </recommendedName>
</protein>
<dbReference type="InterPro" id="IPR050250">
    <property type="entry name" value="Macrolide_Exporter_MacB"/>
</dbReference>
<dbReference type="GO" id="GO:0005886">
    <property type="term" value="C:plasma membrane"/>
    <property type="evidence" value="ECO:0007669"/>
    <property type="project" value="UniProtKB-SubCell"/>
</dbReference>
<evidence type="ECO:0000259" key="8">
    <source>
        <dbReference type="Pfam" id="PF02687"/>
    </source>
</evidence>
<dbReference type="Pfam" id="PF12704">
    <property type="entry name" value="MacB_PCD"/>
    <property type="match status" value="1"/>
</dbReference>
<dbReference type="PANTHER" id="PTHR30572">
    <property type="entry name" value="MEMBRANE COMPONENT OF TRANSPORTER-RELATED"/>
    <property type="match status" value="1"/>
</dbReference>
<dbReference type="GO" id="GO:0022857">
    <property type="term" value="F:transmembrane transporter activity"/>
    <property type="evidence" value="ECO:0007669"/>
    <property type="project" value="TreeGrafter"/>
</dbReference>
<evidence type="ECO:0000256" key="7">
    <source>
        <dbReference type="SAM" id="Phobius"/>
    </source>
</evidence>
<accession>A0A1F7J3M6</accession>
<feature type="transmembrane region" description="Helical" evidence="7">
    <location>
        <begin position="361"/>
        <end position="385"/>
    </location>
</feature>
<feature type="transmembrane region" description="Helical" evidence="7">
    <location>
        <begin position="280"/>
        <end position="305"/>
    </location>
</feature>
<evidence type="ECO:0000259" key="9">
    <source>
        <dbReference type="Pfam" id="PF12704"/>
    </source>
</evidence>
<comment type="caution">
    <text evidence="10">The sequence shown here is derived from an EMBL/GenBank/DDBJ whole genome shotgun (WGS) entry which is preliminary data.</text>
</comment>
<evidence type="ECO:0000256" key="1">
    <source>
        <dbReference type="ARBA" id="ARBA00004651"/>
    </source>
</evidence>
<feature type="domain" description="MacB-like periplasmic core" evidence="9">
    <location>
        <begin position="22"/>
        <end position="248"/>
    </location>
</feature>
<keyword evidence="4 7" id="KW-1133">Transmembrane helix</keyword>
<dbReference type="PANTHER" id="PTHR30572:SF4">
    <property type="entry name" value="ABC TRANSPORTER PERMEASE YTRF"/>
    <property type="match status" value="1"/>
</dbReference>
<keyword evidence="5 7" id="KW-0472">Membrane</keyword>
<feature type="domain" description="ABC3 transporter permease C-terminal" evidence="8">
    <location>
        <begin position="284"/>
        <end position="393"/>
    </location>
</feature>
<dbReference type="Pfam" id="PF02687">
    <property type="entry name" value="FtsX"/>
    <property type="match status" value="1"/>
</dbReference>
<reference evidence="10 11" key="1">
    <citation type="journal article" date="2016" name="Nat. Commun.">
        <title>Thousands of microbial genomes shed light on interconnected biogeochemical processes in an aquifer system.</title>
        <authorList>
            <person name="Anantharaman K."/>
            <person name="Brown C.T."/>
            <person name="Hug L.A."/>
            <person name="Sharon I."/>
            <person name="Castelle C.J."/>
            <person name="Probst A.J."/>
            <person name="Thomas B.C."/>
            <person name="Singh A."/>
            <person name="Wilkins M.J."/>
            <person name="Karaoz U."/>
            <person name="Brodie E.L."/>
            <person name="Williams K.H."/>
            <person name="Hubbard S.S."/>
            <person name="Banfield J.F."/>
        </authorList>
    </citation>
    <scope>NUCLEOTIDE SEQUENCE [LARGE SCALE GENOMIC DNA]</scope>
</reference>
<feature type="transmembrane region" description="Helical" evidence="7">
    <location>
        <begin position="326"/>
        <end position="355"/>
    </location>
</feature>
<dbReference type="EMBL" id="MGAQ01000020">
    <property type="protein sequence ID" value="OGK50206.1"/>
    <property type="molecule type" value="Genomic_DNA"/>
</dbReference>
<feature type="transmembrane region" description="Helical" evidence="7">
    <location>
        <begin position="23"/>
        <end position="46"/>
    </location>
</feature>
<evidence type="ECO:0000256" key="3">
    <source>
        <dbReference type="ARBA" id="ARBA00022692"/>
    </source>
</evidence>
<dbReference type="Proteomes" id="UP000178558">
    <property type="component" value="Unassembled WGS sequence"/>
</dbReference>
<evidence type="ECO:0000256" key="5">
    <source>
        <dbReference type="ARBA" id="ARBA00023136"/>
    </source>
</evidence>
<gene>
    <name evidence="10" type="ORF">A3B50_00260</name>
</gene>
<evidence type="ECO:0000313" key="10">
    <source>
        <dbReference type="EMBL" id="OGK50206.1"/>
    </source>
</evidence>
<keyword evidence="2" id="KW-1003">Cell membrane</keyword>
<sequence length="402" mass="43822">MNYITFLIKSALFNFSRNKGRTFLTSLGILIGVMSVVLLTAAGLGLKKYIQTQFESIGTNTLRVIPGTAIRNGQFQGGPSSIGTIRFDEKDLRTLTRIRSLENVAPVFTKNGKASYGKETKFADIYATTSDIFPVLNFTPQYGKLFTRSDSIKSSKIAVIGPKLAENLYGNAKDAVGKNLKFENLNYRIVGVTQSKGGGGFGGPDLDSLIFVPYRSAFSFNPDKKFLTLAVKVKQGQSIPRVKKEITEALLRRYEEDDFSVFEPTEILSALNSIFGTLNIALVAIAAISLVVGGIGIMNIMYVTVTEKIKEIGIRRAIGARKTDILYQFLIESVILSLFGGLLGLILSFIIVFFVQSVFPAYIDLPTVVIALGVSTGIGVIFGVFPAKKAADLTPIDAIRYE</sequence>
<dbReference type="AlphaFoldDB" id="A0A1F7J3M6"/>
<dbReference type="InterPro" id="IPR025857">
    <property type="entry name" value="MacB_PCD"/>
</dbReference>
<evidence type="ECO:0000256" key="2">
    <source>
        <dbReference type="ARBA" id="ARBA00022475"/>
    </source>
</evidence>
<dbReference type="InterPro" id="IPR003838">
    <property type="entry name" value="ABC3_permease_C"/>
</dbReference>
<evidence type="ECO:0000313" key="11">
    <source>
        <dbReference type="Proteomes" id="UP000178558"/>
    </source>
</evidence>
<evidence type="ECO:0000256" key="6">
    <source>
        <dbReference type="ARBA" id="ARBA00038076"/>
    </source>
</evidence>
<proteinExistence type="inferred from homology"/>
<evidence type="ECO:0000256" key="4">
    <source>
        <dbReference type="ARBA" id="ARBA00022989"/>
    </source>
</evidence>